<keyword evidence="3" id="KW-0378">Hydrolase</keyword>
<proteinExistence type="inferred from homology"/>
<comment type="caution">
    <text evidence="5">The sequence shown here is derived from an EMBL/GenBank/DDBJ whole genome shotgun (WGS) entry which is preliminary data.</text>
</comment>
<dbReference type="Gene3D" id="2.60.40.1180">
    <property type="entry name" value="Golgi alpha-mannosidase II"/>
    <property type="match status" value="1"/>
</dbReference>
<dbReference type="InterPro" id="IPR017853">
    <property type="entry name" value="GH"/>
</dbReference>
<dbReference type="SUPFAM" id="SSF51011">
    <property type="entry name" value="Glycosyl hydrolase domain"/>
    <property type="match status" value="1"/>
</dbReference>
<dbReference type="RefSeq" id="WP_123280183.1">
    <property type="nucleotide sequence ID" value="NZ_RJTU01000008.1"/>
</dbReference>
<dbReference type="InterPro" id="IPR013780">
    <property type="entry name" value="Glyco_hydro_b"/>
</dbReference>
<dbReference type="GO" id="GO:0006680">
    <property type="term" value="P:glucosylceramide catabolic process"/>
    <property type="evidence" value="ECO:0007669"/>
    <property type="project" value="TreeGrafter"/>
</dbReference>
<dbReference type="AlphaFoldDB" id="A0A3N0XC48"/>
<keyword evidence="2" id="KW-0732">Signal</keyword>
<dbReference type="Pfam" id="PF17189">
    <property type="entry name" value="Glyco_hydro_30C"/>
    <property type="match status" value="1"/>
</dbReference>
<evidence type="ECO:0000256" key="2">
    <source>
        <dbReference type="ARBA" id="ARBA00022729"/>
    </source>
</evidence>
<comment type="similarity">
    <text evidence="1">Belongs to the glycosyl hydrolase 30 family.</text>
</comment>
<accession>A0A3N0XC48</accession>
<dbReference type="SUPFAM" id="SSF51445">
    <property type="entry name" value="(Trans)glycosidases"/>
    <property type="match status" value="1"/>
</dbReference>
<evidence type="ECO:0000313" key="5">
    <source>
        <dbReference type="EMBL" id="ROI14903.1"/>
    </source>
</evidence>
<reference evidence="6" key="1">
    <citation type="submission" date="2018-11" db="EMBL/GenBank/DDBJ databases">
        <title>Proposal to divide the Flavobacteriaceae and reorganize its genera based on Amino Acid Identity values calculated from whole genome sequences.</title>
        <authorList>
            <person name="Nicholson A.C."/>
            <person name="Gulvik C.A."/>
            <person name="Whitney A.M."/>
            <person name="Humrighouse B.W."/>
            <person name="Bell M."/>
            <person name="Holmes B."/>
            <person name="Steigerwalt A."/>
            <person name="Villarma A."/>
            <person name="Sheth M."/>
            <person name="Batra D."/>
            <person name="Pryor J."/>
            <person name="Bernardet J.-F."/>
            <person name="Hugo C."/>
            <person name="Kampfer P."/>
            <person name="Newman J."/>
            <person name="Mcquiston J.R."/>
        </authorList>
    </citation>
    <scope>NUCLEOTIDE SEQUENCE [LARGE SCALE GENOMIC DNA]</scope>
    <source>
        <strain evidence="6">DSM 22165</strain>
    </source>
</reference>
<evidence type="ECO:0000259" key="4">
    <source>
        <dbReference type="Pfam" id="PF17189"/>
    </source>
</evidence>
<evidence type="ECO:0000256" key="3">
    <source>
        <dbReference type="ARBA" id="ARBA00022801"/>
    </source>
</evidence>
<dbReference type="Proteomes" id="UP000267623">
    <property type="component" value="Unassembled WGS sequence"/>
</dbReference>
<reference evidence="6" key="2">
    <citation type="submission" date="2018-11" db="EMBL/GenBank/DDBJ databases">
        <title>Proposal to divide the Flavobacteriaceae and reorganize its genera based on Amino Acid Identity values calculated from whole genome sequences.</title>
        <authorList>
            <person name="Nicholson A.C."/>
            <person name="Gulvik C.A."/>
            <person name="Whitney A.M."/>
            <person name="Humrighouse B.W."/>
            <person name="Bell M."/>
            <person name="Holmes B."/>
            <person name="Steigerwalt A."/>
            <person name="Villarma A."/>
            <person name="Sheth M."/>
            <person name="Batra D."/>
            <person name="Pryor J."/>
            <person name="Bernardet J.-F."/>
            <person name="Hugo C."/>
            <person name="Kampfer P."/>
            <person name="Newman J."/>
            <person name="Mcquiston J."/>
        </authorList>
    </citation>
    <scope>NUCLEOTIDE SEQUENCE [LARGE SCALE GENOMIC DNA]</scope>
    <source>
        <strain evidence="6">DSM 22165</strain>
    </source>
</reference>
<feature type="domain" description="Glycosyl hydrolase family 30 beta sandwich" evidence="4">
    <location>
        <begin position="69"/>
        <end position="128"/>
    </location>
</feature>
<protein>
    <recommendedName>
        <fullName evidence="4">Glycosyl hydrolase family 30 beta sandwich domain-containing protein</fullName>
    </recommendedName>
</protein>
<dbReference type="PANTHER" id="PTHR11069:SF23">
    <property type="entry name" value="LYSOSOMAL ACID GLUCOSYLCERAMIDASE"/>
    <property type="match status" value="1"/>
</dbReference>
<evidence type="ECO:0000256" key="1">
    <source>
        <dbReference type="ARBA" id="ARBA00005382"/>
    </source>
</evidence>
<dbReference type="PROSITE" id="PS51257">
    <property type="entry name" value="PROKAR_LIPOPROTEIN"/>
    <property type="match status" value="1"/>
</dbReference>
<gene>
    <name evidence="5" type="ORF">EGH73_00430</name>
</gene>
<dbReference type="PANTHER" id="PTHR11069">
    <property type="entry name" value="GLUCOSYLCERAMIDASE"/>
    <property type="match status" value="1"/>
</dbReference>
<dbReference type="InterPro" id="IPR001139">
    <property type="entry name" value="Glyco_hydro_30"/>
</dbReference>
<name>A0A3N0XC48_9FLAO</name>
<dbReference type="InterPro" id="IPR033452">
    <property type="entry name" value="GH30_C"/>
</dbReference>
<evidence type="ECO:0000313" key="6">
    <source>
        <dbReference type="Proteomes" id="UP000267623"/>
    </source>
</evidence>
<sequence length="130" mass="13972">MKNVIIGSMRNWSKVALEWNLANDASFNPHTTGGCTECKGAITITSGEAFTKNVAYYIIGQASKFVPQNSQRIASTQPGTLSTVAFTRPDGKIALIVLNEGDNTENFNIKYNSKTAATSLTGKSVATFVF</sequence>
<organism evidence="5 6">
    <name type="scientific">Epilithonimonas hominis</name>
    <dbReference type="NCBI Taxonomy" id="420404"/>
    <lineage>
        <taxon>Bacteria</taxon>
        <taxon>Pseudomonadati</taxon>
        <taxon>Bacteroidota</taxon>
        <taxon>Flavobacteriia</taxon>
        <taxon>Flavobacteriales</taxon>
        <taxon>Weeksellaceae</taxon>
        <taxon>Chryseobacterium group</taxon>
        <taxon>Epilithonimonas</taxon>
    </lineage>
</organism>
<dbReference type="EMBL" id="RJTU01000008">
    <property type="protein sequence ID" value="ROI14903.1"/>
    <property type="molecule type" value="Genomic_DNA"/>
</dbReference>
<dbReference type="GO" id="GO:0004348">
    <property type="term" value="F:glucosylceramidase activity"/>
    <property type="evidence" value="ECO:0007669"/>
    <property type="project" value="InterPro"/>
</dbReference>
<dbReference type="GO" id="GO:0016020">
    <property type="term" value="C:membrane"/>
    <property type="evidence" value="ECO:0007669"/>
    <property type="project" value="GOC"/>
</dbReference>